<reference evidence="2" key="1">
    <citation type="journal article" date="2022" name="Mol. Ecol. Resour.">
        <title>The genomes of chicory, endive, great burdock and yacon provide insights into Asteraceae palaeo-polyploidization history and plant inulin production.</title>
        <authorList>
            <person name="Fan W."/>
            <person name="Wang S."/>
            <person name="Wang H."/>
            <person name="Wang A."/>
            <person name="Jiang F."/>
            <person name="Liu H."/>
            <person name="Zhao H."/>
            <person name="Xu D."/>
            <person name="Zhang Y."/>
        </authorList>
    </citation>
    <scope>NUCLEOTIDE SEQUENCE [LARGE SCALE GENOMIC DNA]</scope>
    <source>
        <strain evidence="2">cv. Niubang</strain>
    </source>
</reference>
<keyword evidence="2" id="KW-1185">Reference proteome</keyword>
<dbReference type="EMBL" id="CM042051">
    <property type="protein sequence ID" value="KAI3729551.1"/>
    <property type="molecule type" value="Genomic_DNA"/>
</dbReference>
<reference evidence="1 2" key="2">
    <citation type="journal article" date="2022" name="Mol. Ecol. Resour.">
        <title>The genomes of chicory, endive, great burdock and yacon provide insights into Asteraceae paleo-polyploidization history and plant inulin production.</title>
        <authorList>
            <person name="Fan W."/>
            <person name="Wang S."/>
            <person name="Wang H."/>
            <person name="Wang A."/>
            <person name="Jiang F."/>
            <person name="Liu H."/>
            <person name="Zhao H."/>
            <person name="Xu D."/>
            <person name="Zhang Y."/>
        </authorList>
    </citation>
    <scope>NUCLEOTIDE SEQUENCE [LARGE SCALE GENOMIC DNA]</scope>
    <source>
        <strain evidence="2">cv. Niubang</strain>
    </source>
</reference>
<dbReference type="Proteomes" id="UP001055879">
    <property type="component" value="Linkage Group LG05"/>
</dbReference>
<protein>
    <submittedName>
        <fullName evidence="1">Uncharacterized protein</fullName>
    </submittedName>
</protein>
<organism evidence="1 2">
    <name type="scientific">Arctium lappa</name>
    <name type="common">Greater burdock</name>
    <name type="synonym">Lappa major</name>
    <dbReference type="NCBI Taxonomy" id="4217"/>
    <lineage>
        <taxon>Eukaryota</taxon>
        <taxon>Viridiplantae</taxon>
        <taxon>Streptophyta</taxon>
        <taxon>Embryophyta</taxon>
        <taxon>Tracheophyta</taxon>
        <taxon>Spermatophyta</taxon>
        <taxon>Magnoliopsida</taxon>
        <taxon>eudicotyledons</taxon>
        <taxon>Gunneridae</taxon>
        <taxon>Pentapetalae</taxon>
        <taxon>asterids</taxon>
        <taxon>campanulids</taxon>
        <taxon>Asterales</taxon>
        <taxon>Asteraceae</taxon>
        <taxon>Carduoideae</taxon>
        <taxon>Cardueae</taxon>
        <taxon>Arctiinae</taxon>
        <taxon>Arctium</taxon>
    </lineage>
</organism>
<name>A0ACB9C5L2_ARCLA</name>
<sequence>MLFYLGAALSCLYHGIFITCGIFYHGCWLLPFDVVMDMHKAWREAYFKKEMTNDQIHEPLITYITIYSYPSSLHKTNVFGRNGKFVQQFEVDGLSLTGSKCM</sequence>
<evidence type="ECO:0000313" key="1">
    <source>
        <dbReference type="EMBL" id="KAI3729551.1"/>
    </source>
</evidence>
<accession>A0ACB9C5L2</accession>
<gene>
    <name evidence="1" type="ORF">L6452_18212</name>
</gene>
<comment type="caution">
    <text evidence="1">The sequence shown here is derived from an EMBL/GenBank/DDBJ whole genome shotgun (WGS) entry which is preliminary data.</text>
</comment>
<evidence type="ECO:0000313" key="2">
    <source>
        <dbReference type="Proteomes" id="UP001055879"/>
    </source>
</evidence>
<proteinExistence type="predicted"/>